<evidence type="ECO:0000313" key="3">
    <source>
        <dbReference type="Proteomes" id="UP001218218"/>
    </source>
</evidence>
<evidence type="ECO:0000313" key="2">
    <source>
        <dbReference type="EMBL" id="KAJ7351164.1"/>
    </source>
</evidence>
<dbReference type="Gene3D" id="2.30.30.380">
    <property type="entry name" value="Zn-finger domain of Sec23/24"/>
    <property type="match status" value="1"/>
</dbReference>
<comment type="caution">
    <text evidence="2">The sequence shown here is derived from an EMBL/GenBank/DDBJ whole genome shotgun (WGS) entry which is preliminary data.</text>
</comment>
<gene>
    <name evidence="2" type="ORF">DFH08DRAFT_957503</name>
</gene>
<evidence type="ECO:0000256" key="1">
    <source>
        <dbReference type="SAM" id="MobiDB-lite"/>
    </source>
</evidence>
<sequence length="631" mass="70130">MSNLSKEELQEALKDAQLKLERAVAEIKTKDILITQLQQNSSQKGKPKPSSGLEYDTAIIGWGKKFAVLHEPWITVAAFGPYPEDGPPELETMPEIEQVFKDPKLYLRYTRVTLYQNIPAKFHELIDPSVFGAFATDFMKQMSSGRSSALFVFRTNLDKILKIQGIESNRDKLLYHGNNDKSAPPTAYPPIFYNGLKGDLVNLFLNPVGPLSLRVILFGQSSLGEKGKAKPARNTLGFQWKVNEEGLTVGSMCFTLILLMFVIADHKENFTETGSVSKIPYQKYYRQYKLRFMKYAQTPGIQKIIQFWSSIVFHGVDTSNVVNKQTADHINDGDEADFALAMERMAITVDSDEEDENLNFEMGHHGPLWDPSLDLDGPAQQEPPASPAVVSSAAPQLTLFKAEARAKLEAEAREKGREGVAVVVGVGALITHHHHGQTRAYYSGADAVAADSRELARGQRWLTTSSKHNRSPAGVLPNQPNQSDAGYGQQQQPAYGGQPAVDGPVNQFSTMGIADQKHRCTPPKICLPPGSCISPAPTATADPSYQRLTLNAMLRQRPPKVKIPLALVITPYRTLDEGDEPILLITHVIARCHRCYCMYINPYVQFIDGGNVVQKSIYRRSMHLPRRGDLR</sequence>
<protein>
    <submittedName>
        <fullName evidence="2">Uncharacterized protein</fullName>
    </submittedName>
</protein>
<organism evidence="2 3">
    <name type="scientific">Mycena albidolilacea</name>
    <dbReference type="NCBI Taxonomy" id="1033008"/>
    <lineage>
        <taxon>Eukaryota</taxon>
        <taxon>Fungi</taxon>
        <taxon>Dikarya</taxon>
        <taxon>Basidiomycota</taxon>
        <taxon>Agaricomycotina</taxon>
        <taxon>Agaricomycetes</taxon>
        <taxon>Agaricomycetidae</taxon>
        <taxon>Agaricales</taxon>
        <taxon>Marasmiineae</taxon>
        <taxon>Mycenaceae</taxon>
        <taxon>Mycena</taxon>
    </lineage>
</organism>
<feature type="region of interest" description="Disordered" evidence="1">
    <location>
        <begin position="370"/>
        <end position="391"/>
    </location>
</feature>
<reference evidence="2" key="1">
    <citation type="submission" date="2023-03" db="EMBL/GenBank/DDBJ databases">
        <title>Massive genome expansion in bonnet fungi (Mycena s.s.) driven by repeated elements and novel gene families across ecological guilds.</title>
        <authorList>
            <consortium name="Lawrence Berkeley National Laboratory"/>
            <person name="Harder C.B."/>
            <person name="Miyauchi S."/>
            <person name="Viragh M."/>
            <person name="Kuo A."/>
            <person name="Thoen E."/>
            <person name="Andreopoulos B."/>
            <person name="Lu D."/>
            <person name="Skrede I."/>
            <person name="Drula E."/>
            <person name="Henrissat B."/>
            <person name="Morin E."/>
            <person name="Kohler A."/>
            <person name="Barry K."/>
            <person name="LaButti K."/>
            <person name="Morin E."/>
            <person name="Salamov A."/>
            <person name="Lipzen A."/>
            <person name="Mereny Z."/>
            <person name="Hegedus B."/>
            <person name="Baldrian P."/>
            <person name="Stursova M."/>
            <person name="Weitz H."/>
            <person name="Taylor A."/>
            <person name="Grigoriev I.V."/>
            <person name="Nagy L.G."/>
            <person name="Martin F."/>
            <person name="Kauserud H."/>
        </authorList>
    </citation>
    <scope>NUCLEOTIDE SEQUENCE</scope>
    <source>
        <strain evidence="2">CBHHK002</strain>
    </source>
</reference>
<accession>A0AAD7A7D1</accession>
<keyword evidence="3" id="KW-1185">Reference proteome</keyword>
<feature type="compositionally biased region" description="Low complexity" evidence="1">
    <location>
        <begin position="485"/>
        <end position="500"/>
    </location>
</feature>
<dbReference type="EMBL" id="JARIHO010000013">
    <property type="protein sequence ID" value="KAJ7351164.1"/>
    <property type="molecule type" value="Genomic_DNA"/>
</dbReference>
<dbReference type="AlphaFoldDB" id="A0AAD7A7D1"/>
<dbReference type="SUPFAM" id="SSF81995">
    <property type="entry name" value="beta-sandwich domain of Sec23/24"/>
    <property type="match status" value="1"/>
</dbReference>
<proteinExistence type="predicted"/>
<dbReference type="Proteomes" id="UP001218218">
    <property type="component" value="Unassembled WGS sequence"/>
</dbReference>
<feature type="region of interest" description="Disordered" evidence="1">
    <location>
        <begin position="463"/>
        <end position="501"/>
    </location>
</feature>
<name>A0AAD7A7D1_9AGAR</name>